<dbReference type="EMBL" id="JPRP01000001">
    <property type="protein sequence ID" value="KFF00355.1"/>
    <property type="molecule type" value="Genomic_DNA"/>
</dbReference>
<dbReference type="InterPro" id="IPR001296">
    <property type="entry name" value="Glyco_trans_1"/>
</dbReference>
<proteinExistence type="predicted"/>
<reference evidence="2 3" key="1">
    <citation type="submission" date="2014-07" db="EMBL/GenBank/DDBJ databases">
        <title>Genome of Chryseobacterium formosense LMG 24722.</title>
        <authorList>
            <person name="Pipes S.E."/>
            <person name="Stropko S.J."/>
            <person name="Newman J.D."/>
        </authorList>
    </citation>
    <scope>NUCLEOTIDE SEQUENCE [LARGE SCALE GENOMIC DNA]</scope>
    <source>
        <strain evidence="2 3">LMG 24722</strain>
    </source>
</reference>
<evidence type="ECO:0000313" key="3">
    <source>
        <dbReference type="Proteomes" id="UP000028713"/>
    </source>
</evidence>
<comment type="caution">
    <text evidence="2">The sequence shown here is derived from an EMBL/GenBank/DDBJ whole genome shotgun (WGS) entry which is preliminary data.</text>
</comment>
<dbReference type="SUPFAM" id="SSF53756">
    <property type="entry name" value="UDP-Glycosyltransferase/glycogen phosphorylase"/>
    <property type="match status" value="1"/>
</dbReference>
<keyword evidence="3" id="KW-1185">Reference proteome</keyword>
<gene>
    <name evidence="2" type="ORF">IX39_06775</name>
</gene>
<dbReference type="CDD" id="cd03801">
    <property type="entry name" value="GT4_PimA-like"/>
    <property type="match status" value="1"/>
</dbReference>
<dbReference type="InterPro" id="IPR050194">
    <property type="entry name" value="Glycosyltransferase_grp1"/>
</dbReference>
<accession>A0A085Z7E1</accession>
<organism evidence="2 3">
    <name type="scientific">Chryseobacterium formosense</name>
    <dbReference type="NCBI Taxonomy" id="236814"/>
    <lineage>
        <taxon>Bacteria</taxon>
        <taxon>Pseudomonadati</taxon>
        <taxon>Bacteroidota</taxon>
        <taxon>Flavobacteriia</taxon>
        <taxon>Flavobacteriales</taxon>
        <taxon>Weeksellaceae</taxon>
        <taxon>Chryseobacterium group</taxon>
        <taxon>Chryseobacterium</taxon>
    </lineage>
</organism>
<dbReference type="PANTHER" id="PTHR45947:SF3">
    <property type="entry name" value="SULFOQUINOVOSYL TRANSFERASE SQD2"/>
    <property type="match status" value="1"/>
</dbReference>
<protein>
    <recommendedName>
        <fullName evidence="1">Glycosyl transferase family 1 domain-containing protein</fullName>
    </recommendedName>
</protein>
<dbReference type="eggNOG" id="COG0438">
    <property type="taxonomic scope" value="Bacteria"/>
</dbReference>
<evidence type="ECO:0000313" key="2">
    <source>
        <dbReference type="EMBL" id="KFF00355.1"/>
    </source>
</evidence>
<dbReference type="AlphaFoldDB" id="A0A085Z7E1"/>
<dbReference type="Proteomes" id="UP000028713">
    <property type="component" value="Unassembled WGS sequence"/>
</dbReference>
<dbReference type="STRING" id="236814.IX39_06775"/>
<feature type="domain" description="Glycosyl transferase family 1" evidence="1">
    <location>
        <begin position="176"/>
        <end position="315"/>
    </location>
</feature>
<dbReference type="Gene3D" id="3.40.50.2000">
    <property type="entry name" value="Glycogen Phosphorylase B"/>
    <property type="match status" value="1"/>
</dbReference>
<evidence type="ECO:0000259" key="1">
    <source>
        <dbReference type="Pfam" id="PF00534"/>
    </source>
</evidence>
<sequence length="339" mass="38820">MYSKIILTNLPAFYKINLFNKIAETEKILVIFTGNNAEIRNSDFFKENLIKFDFSNLKGKSLFYKFYFLTKIFISNRYSELIIGGWDEPLLLFSSIISKKRKNSVIVESSIYESKITGAKSVVKKLFLSRINKAYASGKSQINLLKALGFKGIIKKTKGVGIFNVHEQPKYEERARVFNFLYVGRLSKEKNLEKLIKIFPVTTDLILNIVGFGPEEDYLKSIASQNIHFHGAINNSDLHEYYKNYDVFILPSLSEPWGLVVEEALNNGMPVIVSNKVGCADEIVIDNYNGIIADLNDENSLLKAIQNMNNIDFYNSLRENISKMDFTKITEEQVNTYLN</sequence>
<dbReference type="Pfam" id="PF00534">
    <property type="entry name" value="Glycos_transf_1"/>
    <property type="match status" value="1"/>
</dbReference>
<name>A0A085Z7E1_9FLAO</name>
<dbReference type="GO" id="GO:0016757">
    <property type="term" value="F:glycosyltransferase activity"/>
    <property type="evidence" value="ECO:0007669"/>
    <property type="project" value="InterPro"/>
</dbReference>
<dbReference type="PANTHER" id="PTHR45947">
    <property type="entry name" value="SULFOQUINOVOSYL TRANSFERASE SQD2"/>
    <property type="match status" value="1"/>
</dbReference>